<dbReference type="AlphaFoldDB" id="G9XIH7"/>
<sequence>MTRACQARLFQVLKTKSPMIIIMNDLQVGATETTFKFQVFEEGKDIIKTISADRIFAYMHLGQEVIYIH</sequence>
<dbReference type="Proteomes" id="UP000004416">
    <property type="component" value="Unassembled WGS sequence"/>
</dbReference>
<dbReference type="EMBL" id="AFZX01000020">
    <property type="protein sequence ID" value="EHL08441.1"/>
    <property type="molecule type" value="Genomic_DNA"/>
</dbReference>
<gene>
    <name evidence="1" type="ORF">HMPREF0322_00753</name>
</gene>
<dbReference type="HOGENOM" id="CLU_2769056_0_0_9"/>
<name>G9XIH7_DESHA</name>
<accession>G9XIH7</accession>
<reference evidence="1 2" key="1">
    <citation type="submission" date="2011-08" db="EMBL/GenBank/DDBJ databases">
        <authorList>
            <person name="Weinstock G."/>
            <person name="Sodergren E."/>
            <person name="Clifton S."/>
            <person name="Fulton L."/>
            <person name="Fulton B."/>
            <person name="Courtney L."/>
            <person name="Fronick C."/>
            <person name="Harrison M."/>
            <person name="Strong C."/>
            <person name="Farmer C."/>
            <person name="Delahaunty K."/>
            <person name="Markovic C."/>
            <person name="Hall O."/>
            <person name="Minx P."/>
            <person name="Tomlinson C."/>
            <person name="Mitreva M."/>
            <person name="Hou S."/>
            <person name="Chen J."/>
            <person name="Wollam A."/>
            <person name="Pepin K.H."/>
            <person name="Johnson M."/>
            <person name="Bhonagiri V."/>
            <person name="Zhang X."/>
            <person name="Suruliraj S."/>
            <person name="Warren W."/>
            <person name="Chinwalla A."/>
            <person name="Mardis E.R."/>
            <person name="Wilson R.K."/>
        </authorList>
    </citation>
    <scope>NUCLEOTIDE SEQUENCE [LARGE SCALE GENOMIC DNA]</scope>
    <source>
        <strain evidence="1 2">DP7</strain>
    </source>
</reference>
<proteinExistence type="predicted"/>
<organism evidence="1 2">
    <name type="scientific">Desulfitobacterium hafniense DP7</name>
    <dbReference type="NCBI Taxonomy" id="537010"/>
    <lineage>
        <taxon>Bacteria</taxon>
        <taxon>Bacillati</taxon>
        <taxon>Bacillota</taxon>
        <taxon>Clostridia</taxon>
        <taxon>Eubacteriales</taxon>
        <taxon>Desulfitobacteriaceae</taxon>
        <taxon>Desulfitobacterium</taxon>
    </lineage>
</organism>
<comment type="caution">
    <text evidence="1">The sequence shown here is derived from an EMBL/GenBank/DDBJ whole genome shotgun (WGS) entry which is preliminary data.</text>
</comment>
<evidence type="ECO:0000313" key="1">
    <source>
        <dbReference type="EMBL" id="EHL08441.1"/>
    </source>
</evidence>
<evidence type="ECO:0000313" key="2">
    <source>
        <dbReference type="Proteomes" id="UP000004416"/>
    </source>
</evidence>
<protein>
    <submittedName>
        <fullName evidence="1">Uncharacterized protein</fullName>
    </submittedName>
</protein>